<dbReference type="InterPro" id="IPR010297">
    <property type="entry name" value="DUF900_hydrolase"/>
</dbReference>
<dbReference type="InterPro" id="IPR029058">
    <property type="entry name" value="AB_hydrolase_fold"/>
</dbReference>
<accession>A0AAN2BL92</accession>
<dbReference type="SUPFAM" id="SSF53474">
    <property type="entry name" value="alpha/beta-Hydrolases"/>
    <property type="match status" value="1"/>
</dbReference>
<evidence type="ECO:0000313" key="1">
    <source>
        <dbReference type="EMBL" id="BCD98854.1"/>
    </source>
</evidence>
<sequence length="415" mass="47019">MQRHKLNSHLYNFFSEYKYILIIAFTAWLSGCAGKHTLRPDNYYSINSENHVIKVAFDQEGSIYPIDSNHDAFDWEPSWKCRFADCGWQLHRIKNADNKELVYDYFTDHKAALSIITKDLNESIQSTGHLVVLIHGFNNDHDQASANFGEIQKKIEKDVTFLEVYWDGLGGWQPISFWGDALTYSNLAGQLGLRRILNSVENKPHLTFVTHSRGAAVALSAISDPKYDEDICAPQENNVNKTNIELCAKQLGENVPLDPDKPLPRFSPFKSGNFSSLNTAMFAPAIGSGHIWEGTSRYLGELDKVNLIVGANTKDFATSKVVAGHEFYGDTSLGGNKCYIESATANLYRKESNIRLQTLWFHKGRYHGLLDYFDQKTNKQKPECMLWAASLITTKPHECNLKQVKLINTRMPQAK</sequence>
<dbReference type="EMBL" id="AP023086">
    <property type="protein sequence ID" value="BCD98854.1"/>
    <property type="molecule type" value="Genomic_DNA"/>
</dbReference>
<dbReference type="RefSeq" id="WP_236983483.1">
    <property type="nucleotide sequence ID" value="NZ_AP023086.1"/>
</dbReference>
<dbReference type="PROSITE" id="PS51257">
    <property type="entry name" value="PROKAR_LIPOPROTEIN"/>
    <property type="match status" value="1"/>
</dbReference>
<dbReference type="Pfam" id="PF05990">
    <property type="entry name" value="DUF900"/>
    <property type="match status" value="1"/>
</dbReference>
<dbReference type="KEGG" id="marq:MARGE09_P3055"/>
<gene>
    <name evidence="1" type="ORF">MARGE09_P3055</name>
</gene>
<name>A0AAN2BL92_9GAMM</name>
<proteinExistence type="predicted"/>
<keyword evidence="2" id="KW-1185">Reference proteome</keyword>
<evidence type="ECO:0008006" key="3">
    <source>
        <dbReference type="Google" id="ProtNLM"/>
    </source>
</evidence>
<evidence type="ECO:0000313" key="2">
    <source>
        <dbReference type="Proteomes" id="UP001320119"/>
    </source>
</evidence>
<dbReference type="AlphaFoldDB" id="A0AAN2BL92"/>
<protein>
    <recommendedName>
        <fullName evidence="3">Alpha/beta hydrolase</fullName>
    </recommendedName>
</protein>
<dbReference type="Proteomes" id="UP001320119">
    <property type="component" value="Chromosome"/>
</dbReference>
<organism evidence="1 2">
    <name type="scientific">Marinagarivorans cellulosilyticus</name>
    <dbReference type="NCBI Taxonomy" id="2721545"/>
    <lineage>
        <taxon>Bacteria</taxon>
        <taxon>Pseudomonadati</taxon>
        <taxon>Pseudomonadota</taxon>
        <taxon>Gammaproteobacteria</taxon>
        <taxon>Cellvibrionales</taxon>
        <taxon>Cellvibrionaceae</taxon>
        <taxon>Marinagarivorans</taxon>
    </lineage>
</organism>
<reference evidence="1 2" key="1">
    <citation type="journal article" date="2022" name="IScience">
        <title>An ultrasensitive nanofiber-based assay for enzymatic hydrolysis and deep-sea microbial degradation of cellulose.</title>
        <authorList>
            <person name="Tsudome M."/>
            <person name="Tachioka M."/>
            <person name="Miyazaki M."/>
            <person name="Uchimura K."/>
            <person name="Tsuda M."/>
            <person name="Takaki Y."/>
            <person name="Deguchi S."/>
        </authorList>
    </citation>
    <scope>NUCLEOTIDE SEQUENCE [LARGE SCALE GENOMIC DNA]</scope>
    <source>
        <strain evidence="1 2">GE09</strain>
    </source>
</reference>